<comment type="caution">
    <text evidence="1">The sequence shown here is derived from an EMBL/GenBank/DDBJ whole genome shotgun (WGS) entry which is preliminary data.</text>
</comment>
<sequence length="129" mass="15026">MANRCLNGIRKYMKSNLIKTKPKVLLYISLLRSVSTYACETGFVPRADENMVSIYESKILRFIFGGIQENRTREGSNLELYQSYKESDVVNFIKIQRIKWTGHVIRMNEDRTTKKSSMLNQLSHEERAG</sequence>
<dbReference type="EMBL" id="BMAU01021298">
    <property type="protein sequence ID" value="GFY10519.1"/>
    <property type="molecule type" value="Genomic_DNA"/>
</dbReference>
<reference evidence="1" key="1">
    <citation type="submission" date="2020-08" db="EMBL/GenBank/DDBJ databases">
        <title>Multicomponent nature underlies the extraordinary mechanical properties of spider dragline silk.</title>
        <authorList>
            <person name="Kono N."/>
            <person name="Nakamura H."/>
            <person name="Mori M."/>
            <person name="Yoshida Y."/>
            <person name="Ohtoshi R."/>
            <person name="Malay A.D."/>
            <person name="Moran D.A.P."/>
            <person name="Tomita M."/>
            <person name="Numata K."/>
            <person name="Arakawa K."/>
        </authorList>
    </citation>
    <scope>NUCLEOTIDE SEQUENCE</scope>
</reference>
<accession>A0A8X6VFA9</accession>
<evidence type="ECO:0000313" key="2">
    <source>
        <dbReference type="Proteomes" id="UP000887159"/>
    </source>
</evidence>
<evidence type="ECO:0000313" key="1">
    <source>
        <dbReference type="EMBL" id="GFY10519.1"/>
    </source>
</evidence>
<dbReference type="AlphaFoldDB" id="A0A8X6VFA9"/>
<proteinExistence type="predicted"/>
<name>A0A8X6VFA9_TRICX</name>
<protein>
    <submittedName>
        <fullName evidence="1">Uncharacterized protein</fullName>
    </submittedName>
</protein>
<dbReference type="Proteomes" id="UP000887159">
    <property type="component" value="Unassembled WGS sequence"/>
</dbReference>
<keyword evidence="2" id="KW-1185">Reference proteome</keyword>
<gene>
    <name evidence="1" type="primary">NCL1_28358</name>
    <name evidence="1" type="ORF">TNCV_2565471</name>
</gene>
<organism evidence="1 2">
    <name type="scientific">Trichonephila clavipes</name>
    <name type="common">Golden silk orbweaver</name>
    <name type="synonym">Nephila clavipes</name>
    <dbReference type="NCBI Taxonomy" id="2585209"/>
    <lineage>
        <taxon>Eukaryota</taxon>
        <taxon>Metazoa</taxon>
        <taxon>Ecdysozoa</taxon>
        <taxon>Arthropoda</taxon>
        <taxon>Chelicerata</taxon>
        <taxon>Arachnida</taxon>
        <taxon>Araneae</taxon>
        <taxon>Araneomorphae</taxon>
        <taxon>Entelegynae</taxon>
        <taxon>Araneoidea</taxon>
        <taxon>Nephilidae</taxon>
        <taxon>Trichonephila</taxon>
    </lineage>
</organism>